<comment type="caution">
    <text evidence="2">The sequence shown here is derived from an EMBL/GenBank/DDBJ whole genome shotgun (WGS) entry which is preliminary data.</text>
</comment>
<evidence type="ECO:0000256" key="1">
    <source>
        <dbReference type="SAM" id="SignalP"/>
    </source>
</evidence>
<dbReference type="AlphaFoldDB" id="A0A095UQF9"/>
<feature type="signal peptide" evidence="1">
    <location>
        <begin position="1"/>
        <end position="23"/>
    </location>
</feature>
<dbReference type="STRING" id="1177154.Y5S_02146"/>
<feature type="chain" id="PRO_5001912124" description="Lipoprotein" evidence="1">
    <location>
        <begin position="24"/>
        <end position="99"/>
    </location>
</feature>
<dbReference type="EMBL" id="ARXV01000007">
    <property type="protein sequence ID" value="KGD64780.1"/>
    <property type="molecule type" value="Genomic_DNA"/>
</dbReference>
<gene>
    <name evidence="2" type="ORF">Y5S_02146</name>
</gene>
<keyword evidence="3" id="KW-1185">Reference proteome</keyword>
<keyword evidence="1" id="KW-0732">Signal</keyword>
<evidence type="ECO:0008006" key="4">
    <source>
        <dbReference type="Google" id="ProtNLM"/>
    </source>
</evidence>
<dbReference type="PATRIC" id="fig|1177154.3.peg.2186"/>
<proteinExistence type="predicted"/>
<organism evidence="2 3">
    <name type="scientific">Alcanivorax nanhaiticus</name>
    <dbReference type="NCBI Taxonomy" id="1177154"/>
    <lineage>
        <taxon>Bacteria</taxon>
        <taxon>Pseudomonadati</taxon>
        <taxon>Pseudomonadota</taxon>
        <taxon>Gammaproteobacteria</taxon>
        <taxon>Oceanospirillales</taxon>
        <taxon>Alcanivoracaceae</taxon>
        <taxon>Alcanivorax</taxon>
    </lineage>
</organism>
<name>A0A095UQF9_9GAMM</name>
<evidence type="ECO:0000313" key="2">
    <source>
        <dbReference type="EMBL" id="KGD64780.1"/>
    </source>
</evidence>
<protein>
    <recommendedName>
        <fullName evidence="4">Lipoprotein</fullName>
    </recommendedName>
</protein>
<sequence length="99" mass="11056">MWRFVRSVVLAGLFLGLAGQAAALCNCYLPASPDIPNGQTANDEQIQFARNTLVAYQEKMQSYKQCLERCIVDASDAENEVVQQWNQTVETFNSRVANP</sequence>
<evidence type="ECO:0000313" key="3">
    <source>
        <dbReference type="Proteomes" id="UP000029444"/>
    </source>
</evidence>
<dbReference type="Proteomes" id="UP000029444">
    <property type="component" value="Unassembled WGS sequence"/>
</dbReference>
<dbReference type="RefSeq" id="WP_035232915.1">
    <property type="nucleotide sequence ID" value="NZ_ARXV01000007.1"/>
</dbReference>
<accession>A0A095UQF9</accession>
<reference evidence="2 3" key="1">
    <citation type="submission" date="2012-09" db="EMBL/GenBank/DDBJ databases">
        <title>Genome Sequence of alkane-degrading Bacterium Alcanivorax sp. 19-m-6.</title>
        <authorList>
            <person name="Lai Q."/>
            <person name="Shao Z."/>
        </authorList>
    </citation>
    <scope>NUCLEOTIDE SEQUENCE [LARGE SCALE GENOMIC DNA]</scope>
    <source>
        <strain evidence="2 3">19-m-6</strain>
    </source>
</reference>